<protein>
    <submittedName>
        <fullName evidence="3">Uncharacterized protein</fullName>
    </submittedName>
</protein>
<feature type="signal peptide" evidence="2">
    <location>
        <begin position="1"/>
        <end position="24"/>
    </location>
</feature>
<feature type="chain" id="PRO_5036789450" evidence="2">
    <location>
        <begin position="25"/>
        <end position="226"/>
    </location>
</feature>
<proteinExistence type="predicted"/>
<dbReference type="AlphaFoldDB" id="A0A917ZSJ4"/>
<evidence type="ECO:0000256" key="1">
    <source>
        <dbReference type="SAM" id="MobiDB-lite"/>
    </source>
</evidence>
<sequence length="226" mass="23109">MRRIATAVLLSATALGLSAPAAMAVVEPEPQVETKAAQGQSSATETRDPRTADSAPAVGTRTESEELAQEQSQGRPEEPSQQREDAAARSGQPDEMVGVVTPNVVKPGGRVSLVLRDCDRGTATADSDGAFGEVTLNRQDGLLTGSTTVSDDVQGGAEHTVKVRCGDHSTTARLTIAQHPSHGTRGGLGGGLGRMNSTEVAFGATVLAAAAAGGTVALRRRSRDSA</sequence>
<keyword evidence="4" id="KW-1185">Reference proteome</keyword>
<reference evidence="3" key="2">
    <citation type="submission" date="2020-09" db="EMBL/GenBank/DDBJ databases">
        <authorList>
            <person name="Sun Q."/>
            <person name="Zhou Y."/>
        </authorList>
    </citation>
    <scope>NUCLEOTIDE SEQUENCE</scope>
    <source>
        <strain evidence="3">CGMCC 4.7201</strain>
    </source>
</reference>
<reference evidence="3" key="1">
    <citation type="journal article" date="2014" name="Int. J. Syst. Evol. Microbiol.">
        <title>Complete genome sequence of Corynebacterium casei LMG S-19264T (=DSM 44701T), isolated from a smear-ripened cheese.</title>
        <authorList>
            <consortium name="US DOE Joint Genome Institute (JGI-PGF)"/>
            <person name="Walter F."/>
            <person name="Albersmeier A."/>
            <person name="Kalinowski J."/>
            <person name="Ruckert C."/>
        </authorList>
    </citation>
    <scope>NUCLEOTIDE SEQUENCE</scope>
    <source>
        <strain evidence="3">CGMCC 4.7201</strain>
    </source>
</reference>
<feature type="region of interest" description="Disordered" evidence="1">
    <location>
        <begin position="29"/>
        <end position="103"/>
    </location>
</feature>
<accession>A0A917ZSJ4</accession>
<evidence type="ECO:0000313" key="4">
    <source>
        <dbReference type="Proteomes" id="UP000641932"/>
    </source>
</evidence>
<feature type="compositionally biased region" description="Basic and acidic residues" evidence="1">
    <location>
        <begin position="75"/>
        <end position="87"/>
    </location>
</feature>
<dbReference type="Proteomes" id="UP000641932">
    <property type="component" value="Unassembled WGS sequence"/>
</dbReference>
<gene>
    <name evidence="3" type="ORF">GCM10012280_33790</name>
</gene>
<name>A0A917ZSJ4_9ACTN</name>
<comment type="caution">
    <text evidence="3">The sequence shown here is derived from an EMBL/GenBank/DDBJ whole genome shotgun (WGS) entry which is preliminary data.</text>
</comment>
<evidence type="ECO:0000313" key="3">
    <source>
        <dbReference type="EMBL" id="GGO89773.1"/>
    </source>
</evidence>
<dbReference type="RefSeq" id="WP_189132496.1">
    <property type="nucleotide sequence ID" value="NZ_BMMS01000013.1"/>
</dbReference>
<dbReference type="EMBL" id="BMMS01000013">
    <property type="protein sequence ID" value="GGO89773.1"/>
    <property type="molecule type" value="Genomic_DNA"/>
</dbReference>
<keyword evidence="2" id="KW-0732">Signal</keyword>
<evidence type="ECO:0000256" key="2">
    <source>
        <dbReference type="SAM" id="SignalP"/>
    </source>
</evidence>
<organism evidence="3 4">
    <name type="scientific">Wenjunlia tyrosinilytica</name>
    <dbReference type="NCBI Taxonomy" id="1544741"/>
    <lineage>
        <taxon>Bacteria</taxon>
        <taxon>Bacillati</taxon>
        <taxon>Actinomycetota</taxon>
        <taxon>Actinomycetes</taxon>
        <taxon>Kitasatosporales</taxon>
        <taxon>Streptomycetaceae</taxon>
        <taxon>Wenjunlia</taxon>
    </lineage>
</organism>